<evidence type="ECO:0000256" key="4">
    <source>
        <dbReference type="ARBA" id="ARBA00023136"/>
    </source>
</evidence>
<evidence type="ECO:0000256" key="3">
    <source>
        <dbReference type="ARBA" id="ARBA00022989"/>
    </source>
</evidence>
<dbReference type="Proteomes" id="UP000319771">
    <property type="component" value="Unassembled WGS sequence"/>
</dbReference>
<proteinExistence type="predicted"/>
<name>A0A538UD49_UNCEI</name>
<keyword evidence="2 5" id="KW-0812">Transmembrane</keyword>
<reference evidence="6 7" key="1">
    <citation type="journal article" date="2019" name="Nat. Microbiol.">
        <title>Mediterranean grassland soil C-N compound turnover is dependent on rainfall and depth, and is mediated by genomically divergent microorganisms.</title>
        <authorList>
            <person name="Diamond S."/>
            <person name="Andeer P.F."/>
            <person name="Li Z."/>
            <person name="Crits-Christoph A."/>
            <person name="Burstein D."/>
            <person name="Anantharaman K."/>
            <person name="Lane K.R."/>
            <person name="Thomas B.C."/>
            <person name="Pan C."/>
            <person name="Northen T.R."/>
            <person name="Banfield J.F."/>
        </authorList>
    </citation>
    <scope>NUCLEOTIDE SEQUENCE [LARGE SCALE GENOMIC DNA]</scope>
    <source>
        <strain evidence="6">WS_11</strain>
    </source>
</reference>
<keyword evidence="4 5" id="KW-0472">Membrane</keyword>
<comment type="subcellular location">
    <subcellularLocation>
        <location evidence="1">Membrane</location>
        <topology evidence="1">Multi-pass membrane protein</topology>
    </subcellularLocation>
</comment>
<protein>
    <submittedName>
        <fullName evidence="6">Energy-coupling factor transporter transmembrane protein EcfT</fullName>
    </submittedName>
</protein>
<feature type="transmembrane region" description="Helical" evidence="5">
    <location>
        <begin position="94"/>
        <end position="116"/>
    </location>
</feature>
<sequence length="257" mass="26600">MSRRVRAVRAHLGPALVGAMLGALVAGRIETALLCLLVATGAAIAASATVPTRRWRIMMATGAALGWALNLYLTPGRPLAGPWPVLAGRHATEAGLDLGLLLTLRFAGACVALLGLKAAWPGERAADSAARWLAPLQRLGVPVSEARAVLGLSLRFAPLLGAEAARIGRVQALRAGRPPRGARERLERLRAGTVPAMVGALERAERVALALESRHHRLRPAGASLGRPGAASQASGADRVSLALGAALAALAIFWRG</sequence>
<accession>A0A538UD49</accession>
<dbReference type="PANTHER" id="PTHR33514:SF13">
    <property type="entry name" value="PROTEIN ABCI12, CHLOROPLASTIC"/>
    <property type="match status" value="1"/>
</dbReference>
<dbReference type="Pfam" id="PF02361">
    <property type="entry name" value="CbiQ"/>
    <property type="match status" value="1"/>
</dbReference>
<dbReference type="EMBL" id="VBPB01000040">
    <property type="protein sequence ID" value="TMQ73814.1"/>
    <property type="molecule type" value="Genomic_DNA"/>
</dbReference>
<dbReference type="CDD" id="cd16914">
    <property type="entry name" value="EcfT"/>
    <property type="match status" value="1"/>
</dbReference>
<evidence type="ECO:0000313" key="6">
    <source>
        <dbReference type="EMBL" id="TMQ73814.1"/>
    </source>
</evidence>
<feature type="transmembrane region" description="Helical" evidence="5">
    <location>
        <begin position="57"/>
        <end position="74"/>
    </location>
</feature>
<evidence type="ECO:0000256" key="1">
    <source>
        <dbReference type="ARBA" id="ARBA00004141"/>
    </source>
</evidence>
<evidence type="ECO:0000313" key="7">
    <source>
        <dbReference type="Proteomes" id="UP000319771"/>
    </source>
</evidence>
<dbReference type="PANTHER" id="PTHR33514">
    <property type="entry name" value="PROTEIN ABCI12, CHLOROPLASTIC"/>
    <property type="match status" value="1"/>
</dbReference>
<dbReference type="InterPro" id="IPR003339">
    <property type="entry name" value="ABC/ECF_trnsptr_transmembrane"/>
</dbReference>
<feature type="transmembrane region" description="Helical" evidence="5">
    <location>
        <begin position="7"/>
        <end position="25"/>
    </location>
</feature>
<evidence type="ECO:0000256" key="2">
    <source>
        <dbReference type="ARBA" id="ARBA00022692"/>
    </source>
</evidence>
<comment type="caution">
    <text evidence="6">The sequence shown here is derived from an EMBL/GenBank/DDBJ whole genome shotgun (WGS) entry which is preliminary data.</text>
</comment>
<keyword evidence="3 5" id="KW-1133">Transmembrane helix</keyword>
<dbReference type="AlphaFoldDB" id="A0A538UD49"/>
<dbReference type="GO" id="GO:0005886">
    <property type="term" value="C:plasma membrane"/>
    <property type="evidence" value="ECO:0007669"/>
    <property type="project" value="UniProtKB-ARBA"/>
</dbReference>
<gene>
    <name evidence="6" type="ORF">E6K81_02740</name>
</gene>
<feature type="transmembrane region" description="Helical" evidence="5">
    <location>
        <begin position="31"/>
        <end position="50"/>
    </location>
</feature>
<organism evidence="6 7">
    <name type="scientific">Eiseniibacteriota bacterium</name>
    <dbReference type="NCBI Taxonomy" id="2212470"/>
    <lineage>
        <taxon>Bacteria</taxon>
        <taxon>Candidatus Eiseniibacteriota</taxon>
    </lineage>
</organism>
<evidence type="ECO:0000256" key="5">
    <source>
        <dbReference type="SAM" id="Phobius"/>
    </source>
</evidence>